<evidence type="ECO:0000313" key="1">
    <source>
        <dbReference type="EMBL" id="KAJ3042195.1"/>
    </source>
</evidence>
<reference evidence="1" key="1">
    <citation type="submission" date="2020-05" db="EMBL/GenBank/DDBJ databases">
        <title>Phylogenomic resolution of chytrid fungi.</title>
        <authorList>
            <person name="Stajich J.E."/>
            <person name="Amses K."/>
            <person name="Simmons R."/>
            <person name="Seto K."/>
            <person name="Myers J."/>
            <person name="Bonds A."/>
            <person name="Quandt C.A."/>
            <person name="Barry K."/>
            <person name="Liu P."/>
            <person name="Grigoriev I."/>
            <person name="Longcore J.E."/>
            <person name="James T.Y."/>
        </authorList>
    </citation>
    <scope>NUCLEOTIDE SEQUENCE</scope>
    <source>
        <strain evidence="1">JEL0318</strain>
    </source>
</reference>
<organism evidence="1 2">
    <name type="scientific">Rhizophlyctis rosea</name>
    <dbReference type="NCBI Taxonomy" id="64517"/>
    <lineage>
        <taxon>Eukaryota</taxon>
        <taxon>Fungi</taxon>
        <taxon>Fungi incertae sedis</taxon>
        <taxon>Chytridiomycota</taxon>
        <taxon>Chytridiomycota incertae sedis</taxon>
        <taxon>Chytridiomycetes</taxon>
        <taxon>Rhizophlyctidales</taxon>
        <taxon>Rhizophlyctidaceae</taxon>
        <taxon>Rhizophlyctis</taxon>
    </lineage>
</organism>
<comment type="caution">
    <text evidence="1">The sequence shown here is derived from an EMBL/GenBank/DDBJ whole genome shotgun (WGS) entry which is preliminary data.</text>
</comment>
<protein>
    <submittedName>
        <fullName evidence="1">Uncharacterized protein</fullName>
    </submittedName>
</protein>
<dbReference type="Proteomes" id="UP001212841">
    <property type="component" value="Unassembled WGS sequence"/>
</dbReference>
<name>A0AAD5X0D7_9FUNG</name>
<sequence length="55" mass="6033">MRSTKALPATVPSNPKLSIVVAFLVDMPQKDLVDHLQDVDVVISTLGHDKYNTTL</sequence>
<keyword evidence="2" id="KW-1185">Reference proteome</keyword>
<proteinExistence type="predicted"/>
<dbReference type="AlphaFoldDB" id="A0AAD5X0D7"/>
<gene>
    <name evidence="1" type="ORF">HK097_002096</name>
</gene>
<accession>A0AAD5X0D7</accession>
<dbReference type="EMBL" id="JADGJD010001439">
    <property type="protein sequence ID" value="KAJ3042195.1"/>
    <property type="molecule type" value="Genomic_DNA"/>
</dbReference>
<evidence type="ECO:0000313" key="2">
    <source>
        <dbReference type="Proteomes" id="UP001212841"/>
    </source>
</evidence>